<dbReference type="eggNOG" id="COG0449">
    <property type="taxonomic scope" value="Bacteria"/>
</dbReference>
<comment type="subunit">
    <text evidence="9">Homodimer.</text>
</comment>
<dbReference type="Pfam" id="PF01380">
    <property type="entry name" value="SIS"/>
    <property type="match status" value="2"/>
</dbReference>
<dbReference type="Gene3D" id="3.40.50.10490">
    <property type="entry name" value="Glucose-6-phosphate isomerase like protein, domain 1"/>
    <property type="match status" value="2"/>
</dbReference>
<dbReference type="GO" id="GO:0006002">
    <property type="term" value="P:fructose 6-phosphate metabolic process"/>
    <property type="evidence" value="ECO:0007669"/>
    <property type="project" value="TreeGrafter"/>
</dbReference>
<dbReference type="OrthoDB" id="106547at2"/>
<dbReference type="CDD" id="cd05008">
    <property type="entry name" value="SIS_GlmS_GlmD_1"/>
    <property type="match status" value="1"/>
</dbReference>
<dbReference type="PROSITE" id="PS51464">
    <property type="entry name" value="SIS"/>
    <property type="match status" value="2"/>
</dbReference>
<feature type="domain" description="SIS" evidence="11">
    <location>
        <begin position="452"/>
        <end position="591"/>
    </location>
</feature>
<evidence type="ECO:0000256" key="9">
    <source>
        <dbReference type="HAMAP-Rule" id="MF_00164"/>
    </source>
</evidence>
<dbReference type="EC" id="2.6.1.16" evidence="2 9"/>
<evidence type="ECO:0000259" key="10">
    <source>
        <dbReference type="PROSITE" id="PS51278"/>
    </source>
</evidence>
<keyword evidence="6 9" id="KW-0808">Transferase</keyword>
<gene>
    <name evidence="9" type="primary">glmS</name>
    <name evidence="12" type="ORF">P343_17765</name>
</gene>
<evidence type="ECO:0000259" key="11">
    <source>
        <dbReference type="PROSITE" id="PS51464"/>
    </source>
</evidence>
<feature type="domain" description="Glutamine amidotransferase type-2" evidence="10">
    <location>
        <begin position="2"/>
        <end position="217"/>
    </location>
</feature>
<dbReference type="Proteomes" id="UP000018296">
    <property type="component" value="Unassembled WGS sequence"/>
</dbReference>
<dbReference type="Gene3D" id="3.60.20.10">
    <property type="entry name" value="Glutamine Phosphoribosylpyrophosphate, subunit 1, domain 1"/>
    <property type="match status" value="1"/>
</dbReference>
<evidence type="ECO:0000313" key="12">
    <source>
        <dbReference type="EMBL" id="EST10297.1"/>
    </source>
</evidence>
<dbReference type="InterPro" id="IPR047084">
    <property type="entry name" value="GFAT_N"/>
</dbReference>
<sequence>MCGIVGYIGNEDARDILLKGLSNLEYRGYDSAGIALLNADGVHVFKEKGRIAVLKESVDPAVHATLGIGHTRWATHGVPNKRNAHPHQSATGRFTLVHNGVIENYSQLKDSYLSGVTLKSETDTEVVVQLIETFANEGLDTEAALRKTLQLLDGSYAIAMLDSEDSDVLYVAKNKSPLLIGLGDGFNVVASDATAMIQQTKQYVELMDEEVVVLKTDSYTIMDLDGNEKTRAPYTVSFDAHDTEKGAYPHYMLKEIDEQPAVMRRLLQEYSGKDGTITLDPTITEAINESDRVYIVACGTSYHAGLVGKHLIETIAGIPTEVHISSEFSYNMPLLSKKPLFIFISQSGETADSRAVLVKVKKLGYPTLTMTNVEGSTLYREADYKMLLFAGPEIAVASTKAYTAMIAVFSFIAVAAAQKKGIKLDFDPIHEMSIAAQGMEQMIDEKALLKEVAREYLSITRNAFYIGRSLDYYVCMEAALKLKEVSYIQAEGFAGGELKHGTIALIEDGTPVFAYATQQNVNNNIRSNVQEVAARGAHTCIISMEGVTNQADDRIVLPKVHEAFTPLVCAIPLQLIAYYAALQNECDVDKPRNLAKSVTVE</sequence>
<evidence type="ECO:0000256" key="5">
    <source>
        <dbReference type="ARBA" id="ARBA00022576"/>
    </source>
</evidence>
<reference evidence="12 13" key="1">
    <citation type="journal article" date="2013" name="Genome Announc.">
        <title>Genome Sequence of Sporolactobacillus laevolacticus DSM442, an Efficient Polymer-Grade D-Lactate Producer from Agricultural Waste Cottonseed as a Nitrogen Source.</title>
        <authorList>
            <person name="Wang H."/>
            <person name="Wang L."/>
            <person name="Ju J."/>
            <person name="Yu B."/>
            <person name="Ma Y."/>
        </authorList>
    </citation>
    <scope>NUCLEOTIDE SEQUENCE [LARGE SCALE GENOMIC DNA]</scope>
    <source>
        <strain evidence="12 13">DSM 442</strain>
    </source>
</reference>
<dbReference type="InterPro" id="IPR035466">
    <property type="entry name" value="GlmS/AgaS_SIS"/>
</dbReference>
<dbReference type="SUPFAM" id="SSF53697">
    <property type="entry name" value="SIS domain"/>
    <property type="match status" value="1"/>
</dbReference>
<evidence type="ECO:0000313" key="13">
    <source>
        <dbReference type="Proteomes" id="UP000018296"/>
    </source>
</evidence>
<dbReference type="GO" id="GO:0006487">
    <property type="term" value="P:protein N-linked glycosylation"/>
    <property type="evidence" value="ECO:0007669"/>
    <property type="project" value="TreeGrafter"/>
</dbReference>
<dbReference type="NCBIfam" id="NF001484">
    <property type="entry name" value="PRK00331.1"/>
    <property type="match status" value="1"/>
</dbReference>
<dbReference type="CDD" id="cd05009">
    <property type="entry name" value="SIS_GlmS_GlmD_2"/>
    <property type="match status" value="1"/>
</dbReference>
<dbReference type="GO" id="GO:0005829">
    <property type="term" value="C:cytosol"/>
    <property type="evidence" value="ECO:0007669"/>
    <property type="project" value="TreeGrafter"/>
</dbReference>
<dbReference type="AlphaFoldDB" id="V6ITW9"/>
<dbReference type="FunFam" id="3.40.50.10490:FF:000022">
    <property type="entry name" value="Glutamine--fructose-6-phosphate aminotransferase [isomerizing]"/>
    <property type="match status" value="1"/>
</dbReference>
<feature type="domain" description="SIS" evidence="11">
    <location>
        <begin position="283"/>
        <end position="422"/>
    </location>
</feature>
<evidence type="ECO:0000256" key="1">
    <source>
        <dbReference type="ARBA" id="ARBA00001031"/>
    </source>
</evidence>
<keyword evidence="13" id="KW-1185">Reference proteome</keyword>
<dbReference type="SUPFAM" id="SSF56235">
    <property type="entry name" value="N-terminal nucleophile aminohydrolases (Ntn hydrolases)"/>
    <property type="match status" value="1"/>
</dbReference>
<dbReference type="EMBL" id="AWTC01000026">
    <property type="protein sequence ID" value="EST10297.1"/>
    <property type="molecule type" value="Genomic_DNA"/>
</dbReference>
<accession>V6ITW9</accession>
<evidence type="ECO:0000256" key="4">
    <source>
        <dbReference type="ARBA" id="ARBA00022490"/>
    </source>
</evidence>
<dbReference type="InterPro" id="IPR005855">
    <property type="entry name" value="GFAT"/>
</dbReference>
<dbReference type="STRING" id="1395513.P343_17765"/>
<dbReference type="GO" id="GO:0006047">
    <property type="term" value="P:UDP-N-acetylglucosamine metabolic process"/>
    <property type="evidence" value="ECO:0007669"/>
    <property type="project" value="TreeGrafter"/>
</dbReference>
<dbReference type="CDD" id="cd00714">
    <property type="entry name" value="GFAT"/>
    <property type="match status" value="1"/>
</dbReference>
<feature type="active site" description="Nucleophile; for GATase activity" evidence="9">
    <location>
        <position position="2"/>
    </location>
</feature>
<dbReference type="GO" id="GO:0005975">
    <property type="term" value="P:carbohydrate metabolic process"/>
    <property type="evidence" value="ECO:0007669"/>
    <property type="project" value="UniProtKB-UniRule"/>
</dbReference>
<evidence type="ECO:0000256" key="6">
    <source>
        <dbReference type="ARBA" id="ARBA00022679"/>
    </source>
</evidence>
<name>V6ITW9_9BACL</name>
<feature type="initiator methionine" description="Removed" evidence="9">
    <location>
        <position position="1"/>
    </location>
</feature>
<comment type="function">
    <text evidence="9">Catalyzes the first step in hexosamine metabolism, converting fructose-6P into glucosamine-6P using glutamine as a nitrogen source.</text>
</comment>
<dbReference type="InterPro" id="IPR001347">
    <property type="entry name" value="SIS_dom"/>
</dbReference>
<dbReference type="PATRIC" id="fig|1395513.3.peg.3608"/>
<proteinExistence type="inferred from homology"/>
<protein>
    <recommendedName>
        <fullName evidence="3 9">Glutamine--fructose-6-phosphate aminotransferase [isomerizing]</fullName>
        <ecNumber evidence="2 9">2.6.1.16</ecNumber>
    </recommendedName>
    <alternativeName>
        <fullName evidence="9">D-fructose-6-phosphate amidotransferase</fullName>
    </alternativeName>
    <alternativeName>
        <fullName evidence="9">GFAT</fullName>
    </alternativeName>
    <alternativeName>
        <fullName evidence="9">Glucosamine-6-phosphate synthase</fullName>
    </alternativeName>
    <alternativeName>
        <fullName evidence="9">Hexosephosphate aminotransferase</fullName>
    </alternativeName>
    <alternativeName>
        <fullName evidence="9">L-glutamine--D-fructose-6-phosphate amidotransferase</fullName>
    </alternativeName>
</protein>
<evidence type="ECO:0000256" key="3">
    <source>
        <dbReference type="ARBA" id="ARBA00016090"/>
    </source>
</evidence>
<dbReference type="GO" id="GO:0097367">
    <property type="term" value="F:carbohydrate derivative binding"/>
    <property type="evidence" value="ECO:0007669"/>
    <property type="project" value="InterPro"/>
</dbReference>
<comment type="caution">
    <text evidence="12">The sequence shown here is derived from an EMBL/GenBank/DDBJ whole genome shotgun (WGS) entry which is preliminary data.</text>
</comment>
<dbReference type="InterPro" id="IPR017932">
    <property type="entry name" value="GATase_2_dom"/>
</dbReference>
<dbReference type="RefSeq" id="WP_023511741.1">
    <property type="nucleotide sequence ID" value="NZ_AWTC01000026.1"/>
</dbReference>
<dbReference type="InterPro" id="IPR046348">
    <property type="entry name" value="SIS_dom_sf"/>
</dbReference>
<evidence type="ECO:0000256" key="2">
    <source>
        <dbReference type="ARBA" id="ARBA00012916"/>
    </source>
</evidence>
<evidence type="ECO:0000256" key="8">
    <source>
        <dbReference type="ARBA" id="ARBA00022962"/>
    </source>
</evidence>
<dbReference type="HAMAP" id="MF_00164">
    <property type="entry name" value="GlmS"/>
    <property type="match status" value="1"/>
</dbReference>
<keyword evidence="5 9" id="KW-0032">Aminotransferase</keyword>
<dbReference type="Pfam" id="PF13522">
    <property type="entry name" value="GATase_6"/>
    <property type="match status" value="1"/>
</dbReference>
<dbReference type="InterPro" id="IPR035490">
    <property type="entry name" value="GlmS/FrlB_SIS"/>
</dbReference>
<evidence type="ECO:0000256" key="7">
    <source>
        <dbReference type="ARBA" id="ARBA00022737"/>
    </source>
</evidence>
<dbReference type="PANTHER" id="PTHR10937">
    <property type="entry name" value="GLUCOSAMINE--FRUCTOSE-6-PHOSPHATE AMINOTRANSFERASE, ISOMERIZING"/>
    <property type="match status" value="1"/>
</dbReference>
<comment type="catalytic activity">
    <reaction evidence="1 9">
        <text>D-fructose 6-phosphate + L-glutamine = D-glucosamine 6-phosphate + L-glutamate</text>
        <dbReference type="Rhea" id="RHEA:13237"/>
        <dbReference type="ChEBI" id="CHEBI:29985"/>
        <dbReference type="ChEBI" id="CHEBI:58359"/>
        <dbReference type="ChEBI" id="CHEBI:58725"/>
        <dbReference type="ChEBI" id="CHEBI:61527"/>
        <dbReference type="EC" id="2.6.1.16"/>
    </reaction>
</comment>
<organism evidence="12 13">
    <name type="scientific">Sporolactobacillus laevolacticus DSM 442</name>
    <dbReference type="NCBI Taxonomy" id="1395513"/>
    <lineage>
        <taxon>Bacteria</taxon>
        <taxon>Bacillati</taxon>
        <taxon>Bacillota</taxon>
        <taxon>Bacilli</taxon>
        <taxon>Bacillales</taxon>
        <taxon>Sporolactobacillaceae</taxon>
        <taxon>Sporolactobacillus</taxon>
    </lineage>
</organism>
<dbReference type="NCBIfam" id="TIGR01135">
    <property type="entry name" value="glmS"/>
    <property type="match status" value="1"/>
</dbReference>
<comment type="subcellular location">
    <subcellularLocation>
        <location evidence="9">Cytoplasm</location>
    </subcellularLocation>
</comment>
<dbReference type="InterPro" id="IPR029055">
    <property type="entry name" value="Ntn_hydrolases_N"/>
</dbReference>
<dbReference type="GO" id="GO:0004360">
    <property type="term" value="F:glutamine-fructose-6-phosphate transaminase (isomerizing) activity"/>
    <property type="evidence" value="ECO:0007669"/>
    <property type="project" value="UniProtKB-UniRule"/>
</dbReference>
<feature type="active site" description="For Fru-6P isomerization activity" evidence="9">
    <location>
        <position position="596"/>
    </location>
</feature>
<keyword evidence="4 9" id="KW-0963">Cytoplasm</keyword>
<keyword evidence="7" id="KW-0677">Repeat</keyword>
<dbReference type="PANTHER" id="PTHR10937:SF0">
    <property type="entry name" value="GLUTAMINE--FRUCTOSE-6-PHOSPHATE TRANSAMINASE (ISOMERIZING)"/>
    <property type="match status" value="1"/>
</dbReference>
<dbReference type="PROSITE" id="PS51278">
    <property type="entry name" value="GATASE_TYPE_2"/>
    <property type="match status" value="1"/>
</dbReference>
<keyword evidence="8" id="KW-0315">Glutamine amidotransferase</keyword>
<dbReference type="FunFam" id="3.60.20.10:FF:000006">
    <property type="entry name" value="Glutamine--fructose-6-phosphate aminotransferase [isomerizing]"/>
    <property type="match status" value="1"/>
</dbReference>